<sequence length="292" mass="30106">MDLDLIPAGLTAGSLYALVAMGFNILYRPTNVFNFAQGDLVMLGAMVGASVMALAGLPWLAGAAAAMLCVAVLALVEERVAVAPVLKRSAHGHSWVITTLAISMIIGNLVGRIWGPDPIAVKPPAPLSTETFYLLGMAVSSYQLALIAVTLLLVFGVEGFYRTRSGKAVMAVAEDRDAALLRGIDPDRLSRWSFFLGGAVAALTGILAAPLLYASTGLGPSLLLKGFAAAAVGGIGNNRGALLAGYIIGMAEAVGAAVLSPGYQLAMVFAVMLVILLIRPHGLFGSAEARTV</sequence>
<keyword evidence="7 9" id="KW-0472">Membrane</keyword>
<evidence type="ECO:0000256" key="5">
    <source>
        <dbReference type="ARBA" id="ARBA00022970"/>
    </source>
</evidence>
<dbReference type="Pfam" id="PF02653">
    <property type="entry name" value="BPD_transp_2"/>
    <property type="match status" value="1"/>
</dbReference>
<keyword evidence="11" id="KW-1185">Reference proteome</keyword>
<organism evidence="10 11">
    <name type="scientific">Vineibacter terrae</name>
    <dbReference type="NCBI Taxonomy" id="2586908"/>
    <lineage>
        <taxon>Bacteria</taxon>
        <taxon>Pseudomonadati</taxon>
        <taxon>Pseudomonadota</taxon>
        <taxon>Alphaproteobacteria</taxon>
        <taxon>Hyphomicrobiales</taxon>
        <taxon>Vineibacter</taxon>
    </lineage>
</organism>
<feature type="transmembrane region" description="Helical" evidence="9">
    <location>
        <begin position="192"/>
        <end position="212"/>
    </location>
</feature>
<evidence type="ECO:0000256" key="8">
    <source>
        <dbReference type="ARBA" id="ARBA00037998"/>
    </source>
</evidence>
<evidence type="ECO:0000256" key="9">
    <source>
        <dbReference type="SAM" id="Phobius"/>
    </source>
</evidence>
<feature type="transmembrane region" description="Helical" evidence="9">
    <location>
        <begin position="39"/>
        <end position="57"/>
    </location>
</feature>
<keyword evidence="6 9" id="KW-1133">Transmembrane helix</keyword>
<comment type="similarity">
    <text evidence="8">Belongs to the binding-protein-dependent transport system permease family. LivHM subfamily.</text>
</comment>
<proteinExistence type="inferred from homology"/>
<evidence type="ECO:0000256" key="7">
    <source>
        <dbReference type="ARBA" id="ARBA00023136"/>
    </source>
</evidence>
<evidence type="ECO:0000313" key="11">
    <source>
        <dbReference type="Proteomes" id="UP000321638"/>
    </source>
</evidence>
<comment type="subcellular location">
    <subcellularLocation>
        <location evidence="1">Cell membrane</location>
        <topology evidence="1">Multi-pass membrane protein</topology>
    </subcellularLocation>
</comment>
<reference evidence="10 11" key="1">
    <citation type="submission" date="2019-06" db="EMBL/GenBank/DDBJ databases">
        <title>New taxonomy in bacterial strain CC-CFT640, isolated from vineyard.</title>
        <authorList>
            <person name="Lin S.-Y."/>
            <person name="Tsai C.-F."/>
            <person name="Young C.-C."/>
        </authorList>
    </citation>
    <scope>NUCLEOTIDE SEQUENCE [LARGE SCALE GENOMIC DNA]</scope>
    <source>
        <strain evidence="10 11">CC-CFT640</strain>
    </source>
</reference>
<dbReference type="GO" id="GO:0006865">
    <property type="term" value="P:amino acid transport"/>
    <property type="evidence" value="ECO:0007669"/>
    <property type="project" value="UniProtKB-KW"/>
</dbReference>
<evidence type="ECO:0000256" key="4">
    <source>
        <dbReference type="ARBA" id="ARBA00022692"/>
    </source>
</evidence>
<protein>
    <submittedName>
        <fullName evidence="10">Branched-chain amino acid ABC transporter permease</fullName>
    </submittedName>
</protein>
<dbReference type="EMBL" id="VDUZ01000008">
    <property type="protein sequence ID" value="TXL77567.1"/>
    <property type="molecule type" value="Genomic_DNA"/>
</dbReference>
<feature type="transmembrane region" description="Helical" evidence="9">
    <location>
        <begin position="94"/>
        <end position="114"/>
    </location>
</feature>
<feature type="transmembrane region" description="Helical" evidence="9">
    <location>
        <begin position="6"/>
        <end position="27"/>
    </location>
</feature>
<dbReference type="GO" id="GO:0005886">
    <property type="term" value="C:plasma membrane"/>
    <property type="evidence" value="ECO:0007669"/>
    <property type="project" value="UniProtKB-SubCell"/>
</dbReference>
<dbReference type="OrthoDB" id="8254706at2"/>
<name>A0A5C8PQT9_9HYPH</name>
<dbReference type="AlphaFoldDB" id="A0A5C8PQT9"/>
<evidence type="ECO:0000256" key="1">
    <source>
        <dbReference type="ARBA" id="ARBA00004651"/>
    </source>
</evidence>
<keyword evidence="5" id="KW-0029">Amino-acid transport</keyword>
<gene>
    <name evidence="10" type="ORF">FHP25_09050</name>
</gene>
<keyword evidence="2" id="KW-0813">Transport</keyword>
<dbReference type="CDD" id="cd06582">
    <property type="entry name" value="TM_PBP1_LivH_like"/>
    <property type="match status" value="1"/>
</dbReference>
<comment type="caution">
    <text evidence="10">The sequence shown here is derived from an EMBL/GenBank/DDBJ whole genome shotgun (WGS) entry which is preliminary data.</text>
</comment>
<feature type="transmembrane region" description="Helical" evidence="9">
    <location>
        <begin position="63"/>
        <end position="82"/>
    </location>
</feature>
<evidence type="ECO:0000313" key="10">
    <source>
        <dbReference type="EMBL" id="TXL77567.1"/>
    </source>
</evidence>
<keyword evidence="3" id="KW-1003">Cell membrane</keyword>
<dbReference type="InterPro" id="IPR052157">
    <property type="entry name" value="BCAA_transport_permease"/>
</dbReference>
<dbReference type="RefSeq" id="WP_147846607.1">
    <property type="nucleotide sequence ID" value="NZ_VDUZ01000008.1"/>
</dbReference>
<dbReference type="PANTHER" id="PTHR11795:SF450">
    <property type="entry name" value="ABC TRANSPORTER PERMEASE PROTEIN"/>
    <property type="match status" value="1"/>
</dbReference>
<evidence type="ECO:0000256" key="2">
    <source>
        <dbReference type="ARBA" id="ARBA00022448"/>
    </source>
</evidence>
<dbReference type="InterPro" id="IPR001851">
    <property type="entry name" value="ABC_transp_permease"/>
</dbReference>
<feature type="transmembrane region" description="Helical" evidence="9">
    <location>
        <begin position="265"/>
        <end position="284"/>
    </location>
</feature>
<accession>A0A5C8PQT9</accession>
<evidence type="ECO:0000256" key="6">
    <source>
        <dbReference type="ARBA" id="ARBA00022989"/>
    </source>
</evidence>
<feature type="transmembrane region" description="Helical" evidence="9">
    <location>
        <begin position="134"/>
        <end position="157"/>
    </location>
</feature>
<keyword evidence="4 9" id="KW-0812">Transmembrane</keyword>
<dbReference type="GO" id="GO:0022857">
    <property type="term" value="F:transmembrane transporter activity"/>
    <property type="evidence" value="ECO:0007669"/>
    <property type="project" value="InterPro"/>
</dbReference>
<dbReference type="Proteomes" id="UP000321638">
    <property type="component" value="Unassembled WGS sequence"/>
</dbReference>
<dbReference type="PANTHER" id="PTHR11795">
    <property type="entry name" value="BRANCHED-CHAIN AMINO ACID TRANSPORT SYSTEM PERMEASE PROTEIN LIVH"/>
    <property type="match status" value="1"/>
</dbReference>
<evidence type="ECO:0000256" key="3">
    <source>
        <dbReference type="ARBA" id="ARBA00022475"/>
    </source>
</evidence>